<evidence type="ECO:0000259" key="4">
    <source>
        <dbReference type="PROSITE" id="PS50991"/>
    </source>
</evidence>
<keyword evidence="5" id="KW-0670">Pyruvate</keyword>
<accession>A0A3B0RJW3</accession>
<gene>
    <name evidence="5" type="ORF">MNBD_ALPHA02-462</name>
</gene>
<organism evidence="5">
    <name type="scientific">hydrothermal vent metagenome</name>
    <dbReference type="NCBI Taxonomy" id="652676"/>
    <lineage>
        <taxon>unclassified sequences</taxon>
        <taxon>metagenomes</taxon>
        <taxon>ecological metagenomes</taxon>
    </lineage>
</organism>
<dbReference type="Gene3D" id="3.20.20.70">
    <property type="entry name" value="Aldolase class I"/>
    <property type="match status" value="1"/>
</dbReference>
<evidence type="ECO:0000256" key="1">
    <source>
        <dbReference type="ARBA" id="ARBA00009405"/>
    </source>
</evidence>
<dbReference type="Pfam" id="PF00682">
    <property type="entry name" value="HMGL-like"/>
    <property type="match status" value="1"/>
</dbReference>
<dbReference type="PANTHER" id="PTHR42738:SF7">
    <property type="entry name" value="HYDROXYMETHYLGLUTARYL-COA LYASE"/>
    <property type="match status" value="1"/>
</dbReference>
<comment type="similarity">
    <text evidence="1">Belongs to the HMG-CoA lyase family.</text>
</comment>
<dbReference type="PROSITE" id="PS50991">
    <property type="entry name" value="PYR_CT"/>
    <property type="match status" value="1"/>
</dbReference>
<dbReference type="GO" id="GO:0046951">
    <property type="term" value="P:ketone body biosynthetic process"/>
    <property type="evidence" value="ECO:0007669"/>
    <property type="project" value="TreeGrafter"/>
</dbReference>
<evidence type="ECO:0000313" key="5">
    <source>
        <dbReference type="EMBL" id="VAV93744.1"/>
    </source>
</evidence>
<dbReference type="FunFam" id="3.20.20.70:FF:000071">
    <property type="entry name" value="Hydroxymethylglutaryl-CoA lyase"/>
    <property type="match status" value="1"/>
</dbReference>
<dbReference type="CDD" id="cd07938">
    <property type="entry name" value="DRE_TIM_HMGL"/>
    <property type="match status" value="1"/>
</dbReference>
<dbReference type="GO" id="GO:0046872">
    <property type="term" value="F:metal ion binding"/>
    <property type="evidence" value="ECO:0007669"/>
    <property type="project" value="UniProtKB-KW"/>
</dbReference>
<protein>
    <submittedName>
        <fullName evidence="5">Pyruvate:Oxaloacetate transcarboxylase domain protein</fullName>
    </submittedName>
</protein>
<name>A0A3B0RJW3_9ZZZZ</name>
<keyword evidence="2" id="KW-0479">Metal-binding</keyword>
<dbReference type="GO" id="GO:0004419">
    <property type="term" value="F:hydroxymethylglutaryl-CoA lyase activity"/>
    <property type="evidence" value="ECO:0007669"/>
    <property type="project" value="TreeGrafter"/>
</dbReference>
<proteinExistence type="inferred from homology"/>
<keyword evidence="3" id="KW-0456">Lyase</keyword>
<sequence length="303" mass="32608">MSGYIEILEVSPRDGLQSEEKIISTRDKVTLIEKAIAAGLRRIEVTSFVNPKRVPQMADAEALLAALPVRDDVTYTGLVLNYRGFERARDLNIDEVGFVIVASETFNQRNQGATIDETLAQWARIAKEAKDSGIRAQITIGAAFGCPFEGEVAVSKVRDIALRAAESSPAEIGFADTIGVGVPGQVHELINRVTADVPEIPLRCHFHNSRNTGYANAMAAVEAGVHTLDASIGGIGGCPFAPNATGNIATEDLIYMLDRMAVHHGLDLDKLIDTAHWLEEILGKPVPGQLSKAGMFPPKNNIS</sequence>
<evidence type="ECO:0000256" key="2">
    <source>
        <dbReference type="ARBA" id="ARBA00022723"/>
    </source>
</evidence>
<dbReference type="SUPFAM" id="SSF51569">
    <property type="entry name" value="Aldolase"/>
    <property type="match status" value="1"/>
</dbReference>
<dbReference type="PANTHER" id="PTHR42738">
    <property type="entry name" value="HYDROXYMETHYLGLUTARYL-COA LYASE"/>
    <property type="match status" value="1"/>
</dbReference>
<dbReference type="GO" id="GO:0006552">
    <property type="term" value="P:L-leucine catabolic process"/>
    <property type="evidence" value="ECO:0007669"/>
    <property type="project" value="TreeGrafter"/>
</dbReference>
<dbReference type="InterPro" id="IPR043594">
    <property type="entry name" value="HMGL"/>
</dbReference>
<dbReference type="EMBL" id="UOED01000084">
    <property type="protein sequence ID" value="VAV93744.1"/>
    <property type="molecule type" value="Genomic_DNA"/>
</dbReference>
<dbReference type="AlphaFoldDB" id="A0A3B0RJW3"/>
<evidence type="ECO:0000256" key="3">
    <source>
        <dbReference type="ARBA" id="ARBA00023239"/>
    </source>
</evidence>
<reference evidence="5" key="1">
    <citation type="submission" date="2018-06" db="EMBL/GenBank/DDBJ databases">
        <authorList>
            <person name="Zhirakovskaya E."/>
        </authorList>
    </citation>
    <scope>NUCLEOTIDE SEQUENCE</scope>
</reference>
<feature type="domain" description="Pyruvate carboxyltransferase" evidence="4">
    <location>
        <begin position="5"/>
        <end position="272"/>
    </location>
</feature>
<dbReference type="InterPro" id="IPR000891">
    <property type="entry name" value="PYR_CT"/>
</dbReference>
<dbReference type="InterPro" id="IPR013785">
    <property type="entry name" value="Aldolase_TIM"/>
</dbReference>
<dbReference type="NCBIfam" id="NF004283">
    <property type="entry name" value="PRK05692.1"/>
    <property type="match status" value="1"/>
</dbReference>